<feature type="compositionally biased region" description="Low complexity" evidence="8">
    <location>
        <begin position="28"/>
        <end position="51"/>
    </location>
</feature>
<feature type="compositionally biased region" description="Basic and acidic residues" evidence="8">
    <location>
        <begin position="626"/>
        <end position="647"/>
    </location>
</feature>
<dbReference type="Gene3D" id="3.40.50.300">
    <property type="entry name" value="P-loop containing nucleotide triphosphate hydrolases"/>
    <property type="match status" value="1"/>
</dbReference>
<dbReference type="GO" id="GO:0051301">
    <property type="term" value="P:cell division"/>
    <property type="evidence" value="ECO:0007669"/>
    <property type="project" value="UniProtKB-KW"/>
</dbReference>
<dbReference type="FunFam" id="3.40.50.300:FF:000162">
    <property type="entry name" value="septin-7 isoform X1"/>
    <property type="match status" value="1"/>
</dbReference>
<dbReference type="RefSeq" id="XP_011309797.1">
    <property type="nucleotide sequence ID" value="XM_011311495.1"/>
</dbReference>
<dbReference type="Pfam" id="PF00735">
    <property type="entry name" value="Septin"/>
    <property type="match status" value="1"/>
</dbReference>
<dbReference type="SUPFAM" id="SSF52540">
    <property type="entry name" value="P-loop containing nucleoside triphosphate hydrolases"/>
    <property type="match status" value="1"/>
</dbReference>
<feature type="region of interest" description="Disordered" evidence="8">
    <location>
        <begin position="537"/>
        <end position="556"/>
    </location>
</feature>
<proteinExistence type="inferred from homology"/>
<feature type="region of interest" description="Disordered" evidence="8">
    <location>
        <begin position="615"/>
        <end position="656"/>
    </location>
</feature>
<dbReference type="GeneID" id="105270506"/>
<evidence type="ECO:0000256" key="3">
    <source>
        <dbReference type="ARBA" id="ARBA00022741"/>
    </source>
</evidence>
<dbReference type="GO" id="GO:0005856">
    <property type="term" value="C:cytoskeleton"/>
    <property type="evidence" value="ECO:0007669"/>
    <property type="project" value="UniProtKB-ARBA"/>
</dbReference>
<evidence type="ECO:0000313" key="10">
    <source>
        <dbReference type="Proteomes" id="UP000694866"/>
    </source>
</evidence>
<dbReference type="PROSITE" id="PS51719">
    <property type="entry name" value="G_SEPTIN"/>
    <property type="match status" value="1"/>
</dbReference>
<keyword evidence="3 7" id="KW-0547">Nucleotide-binding</keyword>
<accession>A0A9R1THL8</accession>
<dbReference type="GO" id="GO:0032154">
    <property type="term" value="C:cleavage furrow"/>
    <property type="evidence" value="ECO:0007669"/>
    <property type="project" value="UniProtKB-SubCell"/>
</dbReference>
<dbReference type="Proteomes" id="UP000694866">
    <property type="component" value="Unplaced"/>
</dbReference>
<evidence type="ECO:0000256" key="4">
    <source>
        <dbReference type="ARBA" id="ARBA00023054"/>
    </source>
</evidence>
<feature type="region of interest" description="Disordered" evidence="8">
    <location>
        <begin position="1"/>
        <end position="101"/>
    </location>
</feature>
<dbReference type="AlphaFoldDB" id="A0A9R1THL8"/>
<feature type="compositionally biased region" description="Polar residues" evidence="8">
    <location>
        <begin position="83"/>
        <end position="95"/>
    </location>
</feature>
<keyword evidence="2" id="KW-0132">Cell division</keyword>
<dbReference type="InterPro" id="IPR030379">
    <property type="entry name" value="G_SEPTIN_dom"/>
</dbReference>
<keyword evidence="10" id="KW-1185">Reference proteome</keyword>
<dbReference type="CTD" id="35801"/>
<gene>
    <name evidence="11" type="primary">pnut</name>
</gene>
<dbReference type="InterPro" id="IPR016491">
    <property type="entry name" value="Septin"/>
</dbReference>
<keyword evidence="5 7" id="KW-0342">GTP-binding</keyword>
<feature type="compositionally biased region" description="Basic and acidic residues" evidence="8">
    <location>
        <begin position="208"/>
        <end position="220"/>
    </location>
</feature>
<dbReference type="OrthoDB" id="416553at2759"/>
<protein>
    <submittedName>
        <fullName evidence="11">Septin-7 isoform X4</fullName>
    </submittedName>
</protein>
<reference evidence="11" key="1">
    <citation type="submission" date="2025-08" db="UniProtKB">
        <authorList>
            <consortium name="RefSeq"/>
        </authorList>
    </citation>
    <scope>IDENTIFICATION</scope>
    <source>
        <strain evidence="11">USDA-PBARC FA_bdor</strain>
        <tissue evidence="11">Whole organism</tissue>
    </source>
</reference>
<comment type="similarity">
    <text evidence="7">Belongs to the TRAFAC class TrmE-Era-EngA-EngB-Septin-like GTPase superfamily. Septin GTPase family.</text>
</comment>
<dbReference type="GO" id="GO:0005525">
    <property type="term" value="F:GTP binding"/>
    <property type="evidence" value="ECO:0007669"/>
    <property type="project" value="UniProtKB-KW"/>
</dbReference>
<feature type="compositionally biased region" description="Polar residues" evidence="8">
    <location>
        <begin position="52"/>
        <end position="68"/>
    </location>
</feature>
<evidence type="ECO:0000256" key="7">
    <source>
        <dbReference type="RuleBase" id="RU004560"/>
    </source>
</evidence>
<dbReference type="InterPro" id="IPR027417">
    <property type="entry name" value="P-loop_NTPase"/>
</dbReference>
<evidence type="ECO:0000259" key="9">
    <source>
        <dbReference type="PROSITE" id="PS51719"/>
    </source>
</evidence>
<evidence type="ECO:0000256" key="6">
    <source>
        <dbReference type="ARBA" id="ARBA00023306"/>
    </source>
</evidence>
<evidence type="ECO:0000256" key="5">
    <source>
        <dbReference type="ARBA" id="ARBA00023134"/>
    </source>
</evidence>
<comment type="subcellular location">
    <subcellularLocation>
        <location evidence="1">Cleavage furrow</location>
    </subcellularLocation>
</comment>
<evidence type="ECO:0000313" key="11">
    <source>
        <dbReference type="RefSeq" id="XP_011309797.1"/>
    </source>
</evidence>
<evidence type="ECO:0000256" key="2">
    <source>
        <dbReference type="ARBA" id="ARBA00022618"/>
    </source>
</evidence>
<name>A0A9R1THL8_9HYME</name>
<organism evidence="10 11">
    <name type="scientific">Fopius arisanus</name>
    <dbReference type="NCBI Taxonomy" id="64838"/>
    <lineage>
        <taxon>Eukaryota</taxon>
        <taxon>Metazoa</taxon>
        <taxon>Ecdysozoa</taxon>
        <taxon>Arthropoda</taxon>
        <taxon>Hexapoda</taxon>
        <taxon>Insecta</taxon>
        <taxon>Pterygota</taxon>
        <taxon>Neoptera</taxon>
        <taxon>Endopterygota</taxon>
        <taxon>Hymenoptera</taxon>
        <taxon>Apocrita</taxon>
        <taxon>Ichneumonoidea</taxon>
        <taxon>Braconidae</taxon>
        <taxon>Opiinae</taxon>
        <taxon>Fopius</taxon>
    </lineage>
</organism>
<feature type="domain" description="Septin-type G" evidence="9">
    <location>
        <begin position="259"/>
        <end position="528"/>
    </location>
</feature>
<dbReference type="PANTHER" id="PTHR18884">
    <property type="entry name" value="SEPTIN"/>
    <property type="match status" value="1"/>
</dbReference>
<evidence type="ECO:0000256" key="1">
    <source>
        <dbReference type="ARBA" id="ARBA00004626"/>
    </source>
</evidence>
<keyword evidence="6" id="KW-0131">Cell cycle</keyword>
<sequence length="656" mass="73308">MSTENHNGAAHTNGGIKSPTGVASTIPSTTSSSLSSSSSSSSLLSSSSSSTRTLPNNASFLYSSNSSINRDKPRQVPPPTLPKYTSSFNTGTNGNAERLTRDREIGGSYRLASLDRLALRHRILDGGEKQNGDTGNSMQTKRELFFKSETGVLTTSPSVPSVPPPQPPATGIATSTTVSPATVPPTAPIKSRLPPANVTLNQTDASEDSNKRESRYDSNKEGSVQLHQRPAIPTKPKELDGYVGFANLPNQVYRKAVKKGFDFTLMVVGESGLGKSTLINSMFLADIYSAEYPGPSLRVKKTVAVETTKVILKENGVNLTLTIVDTPGFGDAVDNSNCWVPVIEYIESKYEEFLNAESRVVRRQIPDSRVHCCLYFVSPTGHGLKPLDVEFMQRLHDKVNIIPVIAKADTMTPDECGHFKKQILNEIAQHKIKIYEFPEIEEEEENKLHKVLRDRVPFAVVGANTVVEHDGKKVRGRKYPWGVAEVENLEHCDFIALRNMVIRTHLQDLKEVTNNVHYENFRCRTLAGLGVDGKPTRISNKNPLAQLEEEKREHDNKMKKMETEMEQVFEMKVREKKQKLKDSEADLQRRHAQMRASLEQQLRELEEKRRAFEAEKQVWEQQTGHSIDELRRRSLEANSKETVDGKDKKNKKKGLF</sequence>
<feature type="region of interest" description="Disordered" evidence="8">
    <location>
        <begin position="154"/>
        <end position="226"/>
    </location>
</feature>
<dbReference type="CDD" id="cd01850">
    <property type="entry name" value="CDC_Septin"/>
    <property type="match status" value="1"/>
</dbReference>
<evidence type="ECO:0000256" key="8">
    <source>
        <dbReference type="SAM" id="MobiDB-lite"/>
    </source>
</evidence>
<keyword evidence="4" id="KW-0175">Coiled coil</keyword>